<gene>
    <name evidence="1" type="ORF">BZM27_38825</name>
</gene>
<dbReference type="AlphaFoldDB" id="A0A4R0XD07"/>
<proteinExistence type="predicted"/>
<comment type="caution">
    <text evidence="1">The sequence shown here is derived from an EMBL/GenBank/DDBJ whole genome shotgun (WGS) entry which is preliminary data.</text>
</comment>
<dbReference type="EMBL" id="MWML01000225">
    <property type="protein sequence ID" value="TCG04729.1"/>
    <property type="molecule type" value="Genomic_DNA"/>
</dbReference>
<accession>A0A4R0XD07</accession>
<keyword evidence="2" id="KW-1185">Reference proteome</keyword>
<protein>
    <submittedName>
        <fullName evidence="1">Uncharacterized protein</fullName>
    </submittedName>
</protein>
<reference evidence="1 2" key="1">
    <citation type="submission" date="2017-02" db="EMBL/GenBank/DDBJ databases">
        <title>Paraburkholderia sophoroidis sp. nov. and Paraburkholderia steynii sp. nov. rhizobial symbionts of the fynbos legume Hypocalyptus sophoroides.</title>
        <authorList>
            <person name="Steenkamp E.T."/>
            <person name="Beukes C.W."/>
            <person name="Van Zyl E."/>
            <person name="Avontuur J."/>
            <person name="Chan W.Y."/>
            <person name="Hassen A."/>
            <person name="Palmer M."/>
            <person name="Mthombeni L."/>
            <person name="Phalane F."/>
            <person name="Sereme K."/>
            <person name="Venter S.N."/>
        </authorList>
    </citation>
    <scope>NUCLEOTIDE SEQUENCE [LARGE SCALE GENOMIC DNA]</scope>
    <source>
        <strain evidence="1 2">HC1.1ba</strain>
    </source>
</reference>
<dbReference type="Proteomes" id="UP000294200">
    <property type="component" value="Unassembled WGS sequence"/>
</dbReference>
<organism evidence="1 2">
    <name type="scientific">Paraburkholderia steynii</name>
    <dbReference type="NCBI Taxonomy" id="1245441"/>
    <lineage>
        <taxon>Bacteria</taxon>
        <taxon>Pseudomonadati</taxon>
        <taxon>Pseudomonadota</taxon>
        <taxon>Betaproteobacteria</taxon>
        <taxon>Burkholderiales</taxon>
        <taxon>Burkholderiaceae</taxon>
        <taxon>Paraburkholderia</taxon>
    </lineage>
</organism>
<evidence type="ECO:0000313" key="2">
    <source>
        <dbReference type="Proteomes" id="UP000294200"/>
    </source>
</evidence>
<evidence type="ECO:0000313" key="1">
    <source>
        <dbReference type="EMBL" id="TCG04729.1"/>
    </source>
</evidence>
<name>A0A4R0XD07_9BURK</name>
<sequence length="68" mass="7662">MTLILLFVRRRWNSLTEYLVLHPKCDTGQGFSCAFCGSRSIRSVGLRSATDGRRLHICNHCGSGLYET</sequence>